<dbReference type="SUPFAM" id="SSF51735">
    <property type="entry name" value="NAD(P)-binding Rossmann-fold domains"/>
    <property type="match status" value="1"/>
</dbReference>
<keyword evidence="1" id="KW-0560">Oxidoreductase</keyword>
<evidence type="ECO:0000313" key="3">
    <source>
        <dbReference type="Proteomes" id="UP001473302"/>
    </source>
</evidence>
<gene>
    <name evidence="2" type="ORF">MFLAVUS_006838</name>
</gene>
<proteinExistence type="predicted"/>
<reference evidence="2 3" key="1">
    <citation type="submission" date="2024-04" db="EMBL/GenBank/DDBJ databases">
        <title>genome sequences of Mucor flavus KT1a and Helicostylum pulchrum KT1b strains isolated from the surface of a dry-aged beef.</title>
        <authorList>
            <person name="Toyotome T."/>
            <person name="Hosono M."/>
            <person name="Torimaru M."/>
            <person name="Fukuda K."/>
            <person name="Mikami N."/>
        </authorList>
    </citation>
    <scope>NUCLEOTIDE SEQUENCE [LARGE SCALE GENOMIC DNA]</scope>
    <source>
        <strain evidence="2 3">KT1a</strain>
    </source>
</reference>
<organism evidence="2 3">
    <name type="scientific">Mucor flavus</name>
    <dbReference type="NCBI Taxonomy" id="439312"/>
    <lineage>
        <taxon>Eukaryota</taxon>
        <taxon>Fungi</taxon>
        <taxon>Fungi incertae sedis</taxon>
        <taxon>Mucoromycota</taxon>
        <taxon>Mucoromycotina</taxon>
        <taxon>Mucoromycetes</taxon>
        <taxon>Mucorales</taxon>
        <taxon>Mucorineae</taxon>
        <taxon>Mucoraceae</taxon>
        <taxon>Mucor</taxon>
    </lineage>
</organism>
<sequence length="195" mass="21614">MTFGVSHLGHFLLVNLLTEKIKVNAPSRIINVSSCANSQLLPREGIDFDNLNGEKGGYSAMGVYAQAKLANIYHVKELQRRFDAEGVDLTVVSIYPGNSMLVSSLLRTFSVAAAFWDACWNMRNCRLLLREAVALKNLETSASTGILCSISDDIVKGKFYSDNTINTDLVHEEADNKKLAKKLWVVSERLLADKM</sequence>
<accession>A0ABP9Z2M7</accession>
<dbReference type="EMBL" id="BAABUK010000016">
    <property type="protein sequence ID" value="GAA5813360.1"/>
    <property type="molecule type" value="Genomic_DNA"/>
</dbReference>
<comment type="caution">
    <text evidence="2">The sequence shown here is derived from an EMBL/GenBank/DDBJ whole genome shotgun (WGS) entry which is preliminary data.</text>
</comment>
<keyword evidence="3" id="KW-1185">Reference proteome</keyword>
<dbReference type="Proteomes" id="UP001473302">
    <property type="component" value="Unassembled WGS sequence"/>
</dbReference>
<dbReference type="InterPro" id="IPR036291">
    <property type="entry name" value="NAD(P)-bd_dom_sf"/>
</dbReference>
<dbReference type="PANTHER" id="PTHR43157">
    <property type="entry name" value="PHOSPHATIDYLINOSITOL-GLYCAN BIOSYNTHESIS CLASS F PROTEIN-RELATED"/>
    <property type="match status" value="1"/>
</dbReference>
<name>A0ABP9Z2M7_9FUNG</name>
<evidence type="ECO:0000313" key="2">
    <source>
        <dbReference type="EMBL" id="GAA5813360.1"/>
    </source>
</evidence>
<protein>
    <submittedName>
        <fullName evidence="2">Uncharacterized protein</fullName>
    </submittedName>
</protein>
<dbReference type="PANTHER" id="PTHR43157:SF31">
    <property type="entry name" value="PHOSPHATIDYLINOSITOL-GLYCAN BIOSYNTHESIS CLASS F PROTEIN"/>
    <property type="match status" value="1"/>
</dbReference>
<dbReference type="Gene3D" id="3.40.50.720">
    <property type="entry name" value="NAD(P)-binding Rossmann-like Domain"/>
    <property type="match status" value="1"/>
</dbReference>
<evidence type="ECO:0000256" key="1">
    <source>
        <dbReference type="ARBA" id="ARBA00023002"/>
    </source>
</evidence>